<keyword evidence="1" id="KW-0472">Membrane</keyword>
<dbReference type="GO" id="GO:0016887">
    <property type="term" value="F:ATP hydrolysis activity"/>
    <property type="evidence" value="ECO:0007669"/>
    <property type="project" value="InterPro"/>
</dbReference>
<evidence type="ECO:0000313" key="4">
    <source>
        <dbReference type="Proteomes" id="UP000005695"/>
    </source>
</evidence>
<sequence length="301" mass="33820">MYLEHFRLTDPPFSLTPDTDFYFDAETSREAFNVVQVALQQGEGIVKIVGEVGTGKTVMCRKLLNDLPAHMITVYLPNPLMEPQQLYQAVAQELDLNMASGSALNDLLERLNRHLIALSNEGFQVVVCVDEAQTMPTATLEALRLLSNVETEKSKLLQIVLFGQPELDERLAERELRQLRQRISFSYRLQPLDYAGCIGYIDHRLHKAGYLGKPLFSPQALKVLYRSAQGIPRLINILAHKALLAAYGRGETYIRPAVIRAAIADTEAVAPTYRLWVWTVGIVALGLLCFFAGYVMNRWAV</sequence>
<dbReference type="OrthoDB" id="9779230at2"/>
<reference evidence="3" key="1">
    <citation type="submission" date="2006-05" db="EMBL/GenBank/DDBJ databases">
        <title>Annotation of the draft genome assembly of Desulfuromonas acetoxidans DSM 684.</title>
        <authorList>
            <consortium name="US DOE Joint Genome Institute (JGI-ORNL)"/>
            <person name="Larimer F."/>
            <person name="Land M."/>
            <person name="Hauser L."/>
        </authorList>
    </citation>
    <scope>NUCLEOTIDE SEQUENCE [LARGE SCALE GENOMIC DNA]</scope>
    <source>
        <strain evidence="3">DSM 684</strain>
    </source>
</reference>
<organism evidence="3 4">
    <name type="scientific">Desulfuromonas acetoxidans (strain DSM 684 / 11070)</name>
    <dbReference type="NCBI Taxonomy" id="281689"/>
    <lineage>
        <taxon>Bacteria</taxon>
        <taxon>Pseudomonadati</taxon>
        <taxon>Thermodesulfobacteriota</taxon>
        <taxon>Desulfuromonadia</taxon>
        <taxon>Desulfuromonadales</taxon>
        <taxon>Desulfuromonadaceae</taxon>
        <taxon>Desulfuromonas</taxon>
    </lineage>
</organism>
<name>Q1K1Z1_DESA6</name>
<dbReference type="Pfam" id="PF13401">
    <property type="entry name" value="AAA_22"/>
    <property type="match status" value="1"/>
</dbReference>
<keyword evidence="4" id="KW-1185">Reference proteome</keyword>
<evidence type="ECO:0000313" key="3">
    <source>
        <dbReference type="EMBL" id="EAT16648.1"/>
    </source>
</evidence>
<dbReference type="InterPro" id="IPR049945">
    <property type="entry name" value="AAA_22"/>
</dbReference>
<dbReference type="AlphaFoldDB" id="Q1K1Z1"/>
<dbReference type="Proteomes" id="UP000005695">
    <property type="component" value="Unassembled WGS sequence"/>
</dbReference>
<evidence type="ECO:0000256" key="1">
    <source>
        <dbReference type="SAM" id="Phobius"/>
    </source>
</evidence>
<dbReference type="PANTHER" id="PTHR35894:SF7">
    <property type="entry name" value="GENERAL SECRETION PATHWAY PROTEIN A-RELATED"/>
    <property type="match status" value="1"/>
</dbReference>
<comment type="caution">
    <text evidence="3">The sequence shown here is derived from an EMBL/GenBank/DDBJ whole genome shotgun (WGS) entry which is preliminary data.</text>
</comment>
<dbReference type="Gene3D" id="3.40.50.300">
    <property type="entry name" value="P-loop containing nucleotide triphosphate hydrolases"/>
    <property type="match status" value="1"/>
</dbReference>
<accession>Q1K1Z1</accession>
<keyword evidence="1" id="KW-0812">Transmembrane</keyword>
<feature type="transmembrane region" description="Helical" evidence="1">
    <location>
        <begin position="275"/>
        <end position="296"/>
    </location>
</feature>
<reference evidence="3" key="2">
    <citation type="submission" date="2006-05" db="EMBL/GenBank/DDBJ databases">
        <title>Sequencing of the draft genome and assembly of Desulfuromonas acetoxidans DSM 684.</title>
        <authorList>
            <consortium name="US DOE Joint Genome Institute (JGI-PGF)"/>
            <person name="Copeland A."/>
            <person name="Lucas S."/>
            <person name="Lapidus A."/>
            <person name="Barry K."/>
            <person name="Detter J.C."/>
            <person name="Glavina del Rio T."/>
            <person name="Hammon N."/>
            <person name="Israni S."/>
            <person name="Dalin E."/>
            <person name="Tice H."/>
            <person name="Bruce D."/>
            <person name="Pitluck S."/>
            <person name="Richardson P."/>
        </authorList>
    </citation>
    <scope>NUCLEOTIDE SEQUENCE [LARGE SCALE GENOMIC DNA]</scope>
    <source>
        <strain evidence="3">DSM 684</strain>
    </source>
</reference>
<feature type="domain" description="ORC1/DEAH AAA+ ATPase" evidence="2">
    <location>
        <begin position="41"/>
        <end position="171"/>
    </location>
</feature>
<dbReference type="InterPro" id="IPR052026">
    <property type="entry name" value="ExeA_AAA_ATPase_DNA-bind"/>
</dbReference>
<dbReference type="InterPro" id="IPR027417">
    <property type="entry name" value="P-loop_NTPase"/>
</dbReference>
<proteinExistence type="predicted"/>
<dbReference type="RefSeq" id="WP_005998720.1">
    <property type="nucleotide sequence ID" value="NZ_AAEW02000004.1"/>
</dbReference>
<dbReference type="SUPFAM" id="SSF52540">
    <property type="entry name" value="P-loop containing nucleoside triphosphate hydrolases"/>
    <property type="match status" value="1"/>
</dbReference>
<dbReference type="PANTHER" id="PTHR35894">
    <property type="entry name" value="GENERAL SECRETION PATHWAY PROTEIN A-RELATED"/>
    <property type="match status" value="1"/>
</dbReference>
<gene>
    <name evidence="3" type="ORF">Dace_2743</name>
</gene>
<evidence type="ECO:0000259" key="2">
    <source>
        <dbReference type="Pfam" id="PF13401"/>
    </source>
</evidence>
<protein>
    <submittedName>
        <fullName evidence="3">MSHA biogenesis protein MshM</fullName>
    </submittedName>
</protein>
<keyword evidence="1" id="KW-1133">Transmembrane helix</keyword>
<dbReference type="EMBL" id="AAEW02000004">
    <property type="protein sequence ID" value="EAT16648.1"/>
    <property type="molecule type" value="Genomic_DNA"/>
</dbReference>